<evidence type="ECO:0000313" key="2">
    <source>
        <dbReference type="EMBL" id="MFB9903415.1"/>
    </source>
</evidence>
<evidence type="ECO:0000259" key="1">
    <source>
        <dbReference type="Pfam" id="PF11706"/>
    </source>
</evidence>
<dbReference type="PANTHER" id="PTHR35525:SF3">
    <property type="entry name" value="BLL6575 PROTEIN"/>
    <property type="match status" value="1"/>
</dbReference>
<dbReference type="InterPro" id="IPR023286">
    <property type="entry name" value="ABATE_dom_sf"/>
</dbReference>
<accession>A0ABV5ZR89</accession>
<evidence type="ECO:0000313" key="3">
    <source>
        <dbReference type="Proteomes" id="UP001589693"/>
    </source>
</evidence>
<gene>
    <name evidence="2" type="ORF">ACFFQA_05635</name>
</gene>
<keyword evidence="3" id="KW-1185">Reference proteome</keyword>
<dbReference type="InterPro" id="IPR010852">
    <property type="entry name" value="ABATE"/>
</dbReference>
<dbReference type="Gene3D" id="1.10.3300.10">
    <property type="entry name" value="Jann2411-like domain"/>
    <property type="match status" value="1"/>
</dbReference>
<dbReference type="RefSeq" id="WP_377850556.1">
    <property type="nucleotide sequence ID" value="NZ_JBHLZU010000005.1"/>
</dbReference>
<sequence length="181" mass="19373">MHINPYGSDKASLAVGLVNADPAISPPEMGELLESYNTRQPVVDAAQTADLLAWAAKLRVAFEADDLDVRISTVNQLLDEAAIRPTIARHEGEMTPHLHYSLDTDDVVKRVKARTATGLAHVICASGGGRLGCCDRAGCTVVFIDTSRNGRRRFCSTQCANRVYVADHRARAGLTRGGSGG</sequence>
<dbReference type="EMBL" id="JBHLZU010000005">
    <property type="protein sequence ID" value="MFB9903415.1"/>
    <property type="molecule type" value="Genomic_DNA"/>
</dbReference>
<dbReference type="SUPFAM" id="SSF160904">
    <property type="entry name" value="Jann2411-like"/>
    <property type="match status" value="1"/>
</dbReference>
<comment type="caution">
    <text evidence="2">The sequence shown here is derived from an EMBL/GenBank/DDBJ whole genome shotgun (WGS) entry which is preliminary data.</text>
</comment>
<dbReference type="InterPro" id="IPR021005">
    <property type="entry name" value="Znf_CGNR"/>
</dbReference>
<name>A0ABV5ZR89_9PSEU</name>
<feature type="domain" description="Zinc finger CGNR" evidence="1">
    <location>
        <begin position="130"/>
        <end position="171"/>
    </location>
</feature>
<dbReference type="Proteomes" id="UP001589693">
    <property type="component" value="Unassembled WGS sequence"/>
</dbReference>
<dbReference type="PANTHER" id="PTHR35525">
    <property type="entry name" value="BLL6575 PROTEIN"/>
    <property type="match status" value="1"/>
</dbReference>
<organism evidence="2 3">
    <name type="scientific">Allokutzneria oryzae</name>
    <dbReference type="NCBI Taxonomy" id="1378989"/>
    <lineage>
        <taxon>Bacteria</taxon>
        <taxon>Bacillati</taxon>
        <taxon>Actinomycetota</taxon>
        <taxon>Actinomycetes</taxon>
        <taxon>Pseudonocardiales</taxon>
        <taxon>Pseudonocardiaceae</taxon>
        <taxon>Allokutzneria</taxon>
    </lineage>
</organism>
<reference evidence="2 3" key="1">
    <citation type="submission" date="2024-09" db="EMBL/GenBank/DDBJ databases">
        <authorList>
            <person name="Sun Q."/>
            <person name="Mori K."/>
        </authorList>
    </citation>
    <scope>NUCLEOTIDE SEQUENCE [LARGE SCALE GENOMIC DNA]</scope>
    <source>
        <strain evidence="2 3">TBRC 7907</strain>
    </source>
</reference>
<protein>
    <submittedName>
        <fullName evidence="2">CGNR zinc finger domain-containing protein</fullName>
    </submittedName>
</protein>
<dbReference type="Pfam" id="PF11706">
    <property type="entry name" value="zf-CGNR"/>
    <property type="match status" value="1"/>
</dbReference>
<proteinExistence type="predicted"/>